<organism evidence="2">
    <name type="scientific">marine sediment metagenome</name>
    <dbReference type="NCBI Taxonomy" id="412755"/>
    <lineage>
        <taxon>unclassified sequences</taxon>
        <taxon>metagenomes</taxon>
        <taxon>ecological metagenomes</taxon>
    </lineage>
</organism>
<dbReference type="Pfam" id="PF00149">
    <property type="entry name" value="Metallophos"/>
    <property type="match status" value="1"/>
</dbReference>
<dbReference type="GO" id="GO:0016787">
    <property type="term" value="F:hydrolase activity"/>
    <property type="evidence" value="ECO:0007669"/>
    <property type="project" value="InterPro"/>
</dbReference>
<evidence type="ECO:0000313" key="2">
    <source>
        <dbReference type="EMBL" id="KKL89649.1"/>
    </source>
</evidence>
<dbReference type="InterPro" id="IPR050535">
    <property type="entry name" value="DNA_Repair-Maintenance_Comp"/>
</dbReference>
<sequence>MTSKFNPVALLTTDLHLSEKTEDQYRFDLFPWIIKHFRNKVDTVIILGDLTDRKNYHADFFVNKVVDCIRSLAKHFNVYILCGNHDYDVDPTQPFFGFLGKYTNVTYISTPTIYHNRLFLPHSRKPGKDWGILSKSEMGSVDIIFMHQTFRGSVSESGRVLEGISSRRFQRFECPIFSGDIHVPQQLGPITYVGCPYHIHYGDKFEPRVLLLNRRFETQDVQFPAPRKFMLDLNHGKDLYKMR</sequence>
<dbReference type="Gene3D" id="3.60.21.10">
    <property type="match status" value="1"/>
</dbReference>
<dbReference type="PANTHER" id="PTHR30337">
    <property type="entry name" value="COMPONENT OF ATP-DEPENDENT DSDNA EXONUCLEASE"/>
    <property type="match status" value="1"/>
</dbReference>
<dbReference type="SUPFAM" id="SSF56300">
    <property type="entry name" value="Metallo-dependent phosphatases"/>
    <property type="match status" value="1"/>
</dbReference>
<protein>
    <recommendedName>
        <fullName evidence="1">Calcineurin-like phosphoesterase domain-containing protein</fullName>
    </recommendedName>
</protein>
<accession>A0A0F9FSZ4</accession>
<feature type="domain" description="Calcineurin-like phosphoesterase" evidence="1">
    <location>
        <begin position="10"/>
        <end position="151"/>
    </location>
</feature>
<evidence type="ECO:0000259" key="1">
    <source>
        <dbReference type="Pfam" id="PF00149"/>
    </source>
</evidence>
<dbReference type="EMBL" id="LAZR01020228">
    <property type="protein sequence ID" value="KKL89649.1"/>
    <property type="molecule type" value="Genomic_DNA"/>
</dbReference>
<dbReference type="AlphaFoldDB" id="A0A0F9FSZ4"/>
<dbReference type="InterPro" id="IPR029052">
    <property type="entry name" value="Metallo-depent_PP-like"/>
</dbReference>
<reference evidence="2" key="1">
    <citation type="journal article" date="2015" name="Nature">
        <title>Complex archaea that bridge the gap between prokaryotes and eukaryotes.</title>
        <authorList>
            <person name="Spang A."/>
            <person name="Saw J.H."/>
            <person name="Jorgensen S.L."/>
            <person name="Zaremba-Niedzwiedzka K."/>
            <person name="Martijn J."/>
            <person name="Lind A.E."/>
            <person name="van Eijk R."/>
            <person name="Schleper C."/>
            <person name="Guy L."/>
            <person name="Ettema T.J."/>
        </authorList>
    </citation>
    <scope>NUCLEOTIDE SEQUENCE</scope>
</reference>
<name>A0A0F9FSZ4_9ZZZZ</name>
<comment type="caution">
    <text evidence="2">The sequence shown here is derived from an EMBL/GenBank/DDBJ whole genome shotgun (WGS) entry which is preliminary data.</text>
</comment>
<feature type="non-terminal residue" evidence="2">
    <location>
        <position position="243"/>
    </location>
</feature>
<dbReference type="InterPro" id="IPR004843">
    <property type="entry name" value="Calcineurin-like_PHP"/>
</dbReference>
<proteinExistence type="predicted"/>
<gene>
    <name evidence="2" type="ORF">LCGC14_1912620</name>
</gene>